<protein>
    <submittedName>
        <fullName evidence="1">Transposase for insertion sequences IS1326/IS1353</fullName>
    </submittedName>
</protein>
<dbReference type="PANTHER" id="PTHR35004">
    <property type="entry name" value="TRANSPOSASE RV3428C-RELATED"/>
    <property type="match status" value="1"/>
</dbReference>
<proteinExistence type="predicted"/>
<dbReference type="EMBL" id="LK996017">
    <property type="protein sequence ID" value="CDX00865.1"/>
    <property type="molecule type" value="Genomic_DNA"/>
</dbReference>
<dbReference type="PANTHER" id="PTHR35004:SF7">
    <property type="entry name" value="INTEGRASE PROTEIN"/>
    <property type="match status" value="1"/>
</dbReference>
<organism evidence="1">
    <name type="scientific">Desulfitobacterium hafniense</name>
    <name type="common">Desulfitobacterium frappieri</name>
    <dbReference type="NCBI Taxonomy" id="49338"/>
    <lineage>
        <taxon>Bacteria</taxon>
        <taxon>Bacillati</taxon>
        <taxon>Bacillota</taxon>
        <taxon>Clostridia</taxon>
        <taxon>Eubacteriales</taxon>
        <taxon>Desulfitobacteriaceae</taxon>
        <taxon>Desulfitobacterium</taxon>
    </lineage>
</organism>
<sequence length="510" mass="59621">MLTMDQIHNIRSRFFEKGENISQIATELNLDWKTVQKYVDRTDFNLPASRTLSKPKFCPKLEPYKPTIDQWLMEDQKAPRKQRHTAKRVYNRLCKEFKGFDCSYRTVASYYAVKRKELFSGLKEGFLPLEHKPGEAQVDFGTAEFYENGRKRTGKYLELSFPYSNKGYLQLFYGENMECLLEGLDAIFRHIGCVPTELWFDNTKTIVTRVIRGGGRTLTEKFERFREHYRFKAVFMNPGEGHEKGNVENKVGYQRRNFMVPVPRFLSLPDYNRQLLALCEEDAEREHYRYNETIAERFQEDLKQCHPLPLVPFDLTRRMAITTNQWGKFYLNKGMHEYSVSPKHAVSKVHLILTSALVIVLDEKDHEIVRHRRLYGETKQQQMDWLPYLKQLSLRPRALKYTGIYDLMPPTMKTYLEGCSPTEVGRVLKTLVELTDRTGFESAVNTVNHALSYEAMDADSLENLYRRLYANVPELPPMPLQPGIPKIDPMPAQLVAYDVLLKRKEGVNHA</sequence>
<dbReference type="PATRIC" id="fig|49338.4.peg.1055"/>
<name>A0A098AXM1_DESHA</name>
<dbReference type="AlphaFoldDB" id="A0A098AXM1"/>
<reference evidence="1" key="1">
    <citation type="submission" date="2014-07" db="EMBL/GenBank/DDBJ databases">
        <authorList>
            <person name="Hornung V.Bastian."/>
        </authorList>
    </citation>
    <scope>NUCLEOTIDE SEQUENCE</scope>
    <source>
        <strain evidence="1">PCE-S</strain>
    </source>
</reference>
<dbReference type="NCBIfam" id="NF033546">
    <property type="entry name" value="transpos_IS21"/>
    <property type="match status" value="1"/>
</dbReference>
<evidence type="ECO:0000313" key="1">
    <source>
        <dbReference type="EMBL" id="CDX00865.1"/>
    </source>
</evidence>
<accession>A0A098AXM1</accession>
<gene>
    <name evidence="1" type="ORF">DPCES_0978</name>
</gene>